<comment type="subcellular location">
    <subcellularLocation>
        <location evidence="1">Periplasm</location>
    </subcellularLocation>
</comment>
<dbReference type="RefSeq" id="WP_118934859.1">
    <property type="nucleotide sequence ID" value="NZ_CP061008.1"/>
</dbReference>
<dbReference type="SUPFAM" id="SSF53850">
    <property type="entry name" value="Periplasmic binding protein-like II"/>
    <property type="match status" value="1"/>
</dbReference>
<evidence type="ECO:0000313" key="9">
    <source>
        <dbReference type="EMBL" id="RPJ88035.1"/>
    </source>
</evidence>
<dbReference type="PANTHER" id="PTHR30085">
    <property type="entry name" value="AMINO ACID ABC TRANSPORTER PERMEASE"/>
    <property type="match status" value="1"/>
</dbReference>
<comment type="caution">
    <text evidence="9">The sequence shown here is derived from an EMBL/GenBank/DDBJ whole genome shotgun (WGS) entry which is preliminary data.</text>
</comment>
<dbReference type="Pfam" id="PF00497">
    <property type="entry name" value="SBP_bac_3"/>
    <property type="match status" value="1"/>
</dbReference>
<keyword evidence="4 7" id="KW-0732">Signal</keyword>
<evidence type="ECO:0000256" key="6">
    <source>
        <dbReference type="ARBA" id="ARBA00022970"/>
    </source>
</evidence>
<dbReference type="GO" id="GO:0030288">
    <property type="term" value="C:outer membrane-bounded periplasmic space"/>
    <property type="evidence" value="ECO:0007669"/>
    <property type="project" value="TreeGrafter"/>
</dbReference>
<organism evidence="9 10">
    <name type="scientific">Alcaligenes xylosoxydans xylosoxydans</name>
    <name type="common">Achromobacter xylosoxidans</name>
    <dbReference type="NCBI Taxonomy" id="85698"/>
    <lineage>
        <taxon>Bacteria</taxon>
        <taxon>Pseudomonadati</taxon>
        <taxon>Pseudomonadota</taxon>
        <taxon>Betaproteobacteria</taxon>
        <taxon>Burkholderiales</taxon>
        <taxon>Alcaligenaceae</taxon>
        <taxon>Achromobacter</taxon>
    </lineage>
</organism>
<evidence type="ECO:0000256" key="1">
    <source>
        <dbReference type="ARBA" id="ARBA00004418"/>
    </source>
</evidence>
<feature type="domain" description="Solute-binding protein family 3/N-terminal" evidence="8">
    <location>
        <begin position="37"/>
        <end position="269"/>
    </location>
</feature>
<accession>A0A424W463</accession>
<gene>
    <name evidence="9" type="ORF">DY367_29850</name>
</gene>
<evidence type="ECO:0000256" key="3">
    <source>
        <dbReference type="ARBA" id="ARBA00022448"/>
    </source>
</evidence>
<sequence length="302" mass="32954">MALSIKALIAALTVAMAGPVAAQQLDGTLKKVADTGAITIGHRETSIPFSYYDGNQKPVGYSIDICNRIVSAVQARLKRSDIQVKYLPVTSATRIPLMGNGTIDLECASTSNTLDRQQQVAFSVTTFVTGNRFLSQKSSKLRSIDDLKGKVVASTSGTANIRQINELNETRGLGMRIVPVKEHAEGFLMVETGRAAAFVMDDILLYGLIANAKQPDRYEVSDESLSIEPYAIMLRRDDPQFKALVDDTIKTLYASGEFQALYDRWYRSPLPPKGINLNVAMSEALKRVVATPTDSGDPAAYR</sequence>
<dbReference type="GO" id="GO:0005576">
    <property type="term" value="C:extracellular region"/>
    <property type="evidence" value="ECO:0007669"/>
    <property type="project" value="TreeGrafter"/>
</dbReference>
<dbReference type="InterPro" id="IPR001638">
    <property type="entry name" value="Solute-binding_3/MltF_N"/>
</dbReference>
<dbReference type="Proteomes" id="UP000285324">
    <property type="component" value="Unassembled WGS sequence"/>
</dbReference>
<reference evidence="9 10" key="1">
    <citation type="submission" date="2018-08" db="EMBL/GenBank/DDBJ databases">
        <title>Achromobacter xylosoxidans Genome sequencing and assembly.</title>
        <authorList>
            <person name="Wang R."/>
            <person name="Rensing C."/>
            <person name="Li Y."/>
        </authorList>
    </citation>
    <scope>NUCLEOTIDE SEQUENCE [LARGE SCALE GENOMIC DNA]</scope>
    <source>
        <strain evidence="9 10">GD003A</strain>
    </source>
</reference>
<evidence type="ECO:0000256" key="7">
    <source>
        <dbReference type="SAM" id="SignalP"/>
    </source>
</evidence>
<dbReference type="SMART" id="SM00062">
    <property type="entry name" value="PBPb"/>
    <property type="match status" value="1"/>
</dbReference>
<dbReference type="EMBL" id="QVXO01000084">
    <property type="protein sequence ID" value="RPJ88035.1"/>
    <property type="molecule type" value="Genomic_DNA"/>
</dbReference>
<evidence type="ECO:0000313" key="10">
    <source>
        <dbReference type="Proteomes" id="UP000285324"/>
    </source>
</evidence>
<keyword evidence="6" id="KW-0029">Amino-acid transport</keyword>
<evidence type="ECO:0000256" key="5">
    <source>
        <dbReference type="ARBA" id="ARBA00022764"/>
    </source>
</evidence>
<evidence type="ECO:0000256" key="4">
    <source>
        <dbReference type="ARBA" id="ARBA00022729"/>
    </source>
</evidence>
<dbReference type="InterPro" id="IPR051455">
    <property type="entry name" value="Bact_solute-bind_prot3"/>
</dbReference>
<dbReference type="PANTHER" id="PTHR30085:SF2">
    <property type="entry name" value="GLUTAMATE_ASPARTATE IMPORT SOLUTE-BINDING PROTEIN"/>
    <property type="match status" value="1"/>
</dbReference>
<dbReference type="CDD" id="cd13688">
    <property type="entry name" value="PBP2_GltI_DEBP"/>
    <property type="match status" value="1"/>
</dbReference>
<dbReference type="OrthoDB" id="7240770at2"/>
<comment type="similarity">
    <text evidence="2">Belongs to the bacterial solute-binding protein 3 family.</text>
</comment>
<keyword evidence="5" id="KW-0574">Periplasm</keyword>
<dbReference type="AlphaFoldDB" id="A0A424W463"/>
<dbReference type="Gene3D" id="3.40.190.10">
    <property type="entry name" value="Periplasmic binding protein-like II"/>
    <property type="match status" value="2"/>
</dbReference>
<keyword evidence="3" id="KW-0813">Transport</keyword>
<feature type="chain" id="PRO_5019423298" evidence="7">
    <location>
        <begin position="23"/>
        <end position="302"/>
    </location>
</feature>
<feature type="signal peptide" evidence="7">
    <location>
        <begin position="1"/>
        <end position="22"/>
    </location>
</feature>
<dbReference type="FunFam" id="3.40.190.10:FF:000052">
    <property type="entry name" value="Amino acid ABC transporter substrate-binding protein"/>
    <property type="match status" value="1"/>
</dbReference>
<evidence type="ECO:0000256" key="2">
    <source>
        <dbReference type="ARBA" id="ARBA00010333"/>
    </source>
</evidence>
<name>A0A424W463_ALCXX</name>
<protein>
    <submittedName>
        <fullName evidence="9">Amino acid ABC transporter substrate-binding protein</fullName>
    </submittedName>
</protein>
<evidence type="ECO:0000259" key="8">
    <source>
        <dbReference type="SMART" id="SM00062"/>
    </source>
</evidence>
<proteinExistence type="inferred from homology"/>
<dbReference type="GO" id="GO:0006865">
    <property type="term" value="P:amino acid transport"/>
    <property type="evidence" value="ECO:0007669"/>
    <property type="project" value="UniProtKB-KW"/>
</dbReference>